<dbReference type="KEGG" id="lamb:KBB96_20665"/>
<evidence type="ECO:0000313" key="3">
    <source>
        <dbReference type="Proteomes" id="UP000676169"/>
    </source>
</evidence>
<dbReference type="AlphaFoldDB" id="A0A975IZJ4"/>
<keyword evidence="3" id="KW-1185">Reference proteome</keyword>
<dbReference type="InterPro" id="IPR002654">
    <property type="entry name" value="Glyco_trans_25"/>
</dbReference>
<gene>
    <name evidence="2" type="ORF">KBB96_20665</name>
</gene>
<reference evidence="2" key="1">
    <citation type="submission" date="2021-04" db="EMBL/GenBank/DDBJ databases">
        <title>Luteolibacter sp. 32A isolated from the skin of an Anderson's salamander (Ambystoma andersonii).</title>
        <authorList>
            <person name="Spergser J."/>
            <person name="Busse H.-J."/>
        </authorList>
    </citation>
    <scope>NUCLEOTIDE SEQUENCE</scope>
    <source>
        <strain evidence="2">32A</strain>
    </source>
</reference>
<dbReference type="EMBL" id="CP073100">
    <property type="protein sequence ID" value="QUE51254.1"/>
    <property type="molecule type" value="Genomic_DNA"/>
</dbReference>
<organism evidence="2 3">
    <name type="scientific">Luteolibacter ambystomatis</name>
    <dbReference type="NCBI Taxonomy" id="2824561"/>
    <lineage>
        <taxon>Bacteria</taxon>
        <taxon>Pseudomonadati</taxon>
        <taxon>Verrucomicrobiota</taxon>
        <taxon>Verrucomicrobiia</taxon>
        <taxon>Verrucomicrobiales</taxon>
        <taxon>Verrucomicrobiaceae</taxon>
        <taxon>Luteolibacter</taxon>
    </lineage>
</organism>
<sequence>MKRSRIFAISLPRARSRRLHLLSQLLPTGWDFEVVDAVDGLATRPERLVVPVDAWPLTVTQVACYRSHLGVLQRIVDYQLDHAIVLEDDGVLDPAGEMTLENLWDHLPPDADHVQLHNLKFPFYDEYRCLEPGRRFNRVGPTSIGSWGYLISRRLAEHILIHHAEPRRPIDHLYIQLSRELQDRFGFHDTVDCLVNILPDEPSNINGAPRAKRDWWSGLRRLFKSSATS</sequence>
<evidence type="ECO:0000313" key="2">
    <source>
        <dbReference type="EMBL" id="QUE51254.1"/>
    </source>
</evidence>
<dbReference type="Pfam" id="PF01755">
    <property type="entry name" value="Glyco_transf_25"/>
    <property type="match status" value="1"/>
</dbReference>
<protein>
    <submittedName>
        <fullName evidence="2">Glycosyltransferase family 25 protein</fullName>
    </submittedName>
</protein>
<proteinExistence type="predicted"/>
<feature type="domain" description="Glycosyl transferase family 25" evidence="1">
    <location>
        <begin position="5"/>
        <end position="173"/>
    </location>
</feature>
<dbReference type="RefSeq" id="WP_211631393.1">
    <property type="nucleotide sequence ID" value="NZ_CP073100.1"/>
</dbReference>
<accession>A0A975IZJ4</accession>
<name>A0A975IZJ4_9BACT</name>
<dbReference type="CDD" id="cd06532">
    <property type="entry name" value="Glyco_transf_25"/>
    <property type="match status" value="1"/>
</dbReference>
<dbReference type="Proteomes" id="UP000676169">
    <property type="component" value="Chromosome"/>
</dbReference>
<evidence type="ECO:0000259" key="1">
    <source>
        <dbReference type="Pfam" id="PF01755"/>
    </source>
</evidence>